<evidence type="ECO:0000256" key="6">
    <source>
        <dbReference type="ARBA" id="ARBA00022679"/>
    </source>
</evidence>
<comment type="function">
    <text evidence="11 14">Dol-P-Man:Man(5)GlcNAc(2)-PP-Dol alpha-1,3-mannosyltransferase that operates in the biosynthetic pathway of dolichol-linked oligosaccharides, the glycan precursors employed in protein asparagine (N)-glycosylation. The assembly of dolichol-linked oligosaccharides begins on the cytosolic side of the endoplasmic reticulum membrane and finishes in its lumen. The sequential addition of sugars to dolichol pyrophosphate produces dolichol-linked oligosaccharides containing fourteen sugars, including two GlcNAcs, nine mannoses and three glucoses. Once assembled, the oligosaccharide is transferred from the lipid to nascent proteins by oligosaccharyltransferases. In the lumen of the endoplasmic reticulum, adds the first dolichyl beta-D-mannosyl phosphate derived mannose in an alpha-1,3 linkage to Man(5)GlcNAc(2)-PP-dolichol to produce Man(6)GlcNAc(2)-PP-dolichol.</text>
</comment>
<evidence type="ECO:0000256" key="11">
    <source>
        <dbReference type="ARBA" id="ARBA00044743"/>
    </source>
</evidence>
<dbReference type="GO" id="GO:0005789">
    <property type="term" value="C:endoplasmic reticulum membrane"/>
    <property type="evidence" value="ECO:0007669"/>
    <property type="project" value="UniProtKB-SubCell"/>
</dbReference>
<feature type="transmembrane region" description="Helical" evidence="14">
    <location>
        <begin position="213"/>
        <end position="237"/>
    </location>
</feature>
<dbReference type="PANTHER" id="PTHR12646">
    <property type="entry name" value="NOT56 - RELATED"/>
    <property type="match status" value="1"/>
</dbReference>
<feature type="transmembrane region" description="Helical" evidence="14">
    <location>
        <begin position="58"/>
        <end position="82"/>
    </location>
</feature>
<dbReference type="Pfam" id="PF05208">
    <property type="entry name" value="ALG3"/>
    <property type="match status" value="1"/>
</dbReference>
<dbReference type="AlphaFoldDB" id="A0A316V8K4"/>
<keyword evidence="6 14" id="KW-0808">Transferase</keyword>
<keyword evidence="10 14" id="KW-0472">Membrane</keyword>
<feature type="transmembrane region" description="Helical" evidence="14">
    <location>
        <begin position="137"/>
        <end position="159"/>
    </location>
</feature>
<evidence type="ECO:0000256" key="3">
    <source>
        <dbReference type="ARBA" id="ARBA00011964"/>
    </source>
</evidence>
<dbReference type="Proteomes" id="UP000245771">
    <property type="component" value="Unassembled WGS sequence"/>
</dbReference>
<comment type="similarity">
    <text evidence="13">Belongs to the glycosyltransferase ALG3 family.</text>
</comment>
<comment type="catalytic activity">
    <reaction evidence="12 14">
        <text>an alpha-D-Man-(1-&gt;2)-alpha-D-Man-(1-&gt;2)-alpha-D-Man-(1-&gt;3)-[alpha-D-Man-(1-&gt;6)]-beta-D-Man-(1-&gt;4)-beta-D-GlcNAc-(1-&gt;4)-alpha-D-GlcNAc-diphospho-di-trans,poly-cis-dolichol + a di-trans,poly-cis-dolichyl beta-D-mannosyl phosphate = an alpha-D-Man-(1-&gt;2)-alpha-D-Man-(1-&gt;2)-alpha-D-Man-(1-&gt;3)-[alpha-D-Man-(1-&gt;3)-alpha-D-Man-(1-&gt;6)]-beta-D-Man-(1-&gt;4)-beta-D-GlcNAc-(1-&gt;4)-alpha-D-GlcNAc-diphospho-di-trans,poly-cis-dolichol + a di-trans,poly-cis-dolichyl phosphate + H(+)</text>
        <dbReference type="Rhea" id="RHEA:29527"/>
        <dbReference type="Rhea" id="RHEA-COMP:19498"/>
        <dbReference type="Rhea" id="RHEA-COMP:19501"/>
        <dbReference type="Rhea" id="RHEA-COMP:19516"/>
        <dbReference type="Rhea" id="RHEA-COMP:19517"/>
        <dbReference type="ChEBI" id="CHEBI:15378"/>
        <dbReference type="ChEBI" id="CHEBI:57683"/>
        <dbReference type="ChEBI" id="CHEBI:58211"/>
        <dbReference type="ChEBI" id="CHEBI:132515"/>
        <dbReference type="ChEBI" id="CHEBI:132516"/>
        <dbReference type="EC" id="2.4.1.258"/>
    </reaction>
    <physiologicalReaction direction="left-to-right" evidence="12 14">
        <dbReference type="Rhea" id="RHEA:29528"/>
    </physiologicalReaction>
</comment>
<name>A0A316V8K4_9BASI</name>
<proteinExistence type="inferred from homology"/>
<keyword evidence="16" id="KW-1185">Reference proteome</keyword>
<evidence type="ECO:0000256" key="4">
    <source>
        <dbReference type="ARBA" id="ARBA00015561"/>
    </source>
</evidence>
<dbReference type="GO" id="GO:0052925">
    <property type="term" value="F:dol-P-Man:Man(5)GlcNAc(2)-PP-Dol alpha-1,3-mannosyltransferase activity"/>
    <property type="evidence" value="ECO:0007669"/>
    <property type="project" value="UniProtKB-EC"/>
</dbReference>
<dbReference type="STRING" id="1280837.A0A316V8K4"/>
<dbReference type="FunCoup" id="A0A316V8K4">
    <property type="interactions" value="424"/>
</dbReference>
<evidence type="ECO:0000256" key="13">
    <source>
        <dbReference type="ARBA" id="ARBA00093457"/>
    </source>
</evidence>
<reference evidence="15 16" key="1">
    <citation type="journal article" date="2018" name="Mol. Biol. Evol.">
        <title>Broad Genomic Sampling Reveals a Smut Pathogenic Ancestry of the Fungal Clade Ustilaginomycotina.</title>
        <authorList>
            <person name="Kijpornyongpan T."/>
            <person name="Mondo S.J."/>
            <person name="Barry K."/>
            <person name="Sandor L."/>
            <person name="Lee J."/>
            <person name="Lipzen A."/>
            <person name="Pangilinan J."/>
            <person name="LaButti K."/>
            <person name="Hainaut M."/>
            <person name="Henrissat B."/>
            <person name="Grigoriev I.V."/>
            <person name="Spatafora J.W."/>
            <person name="Aime M.C."/>
        </authorList>
    </citation>
    <scope>NUCLEOTIDE SEQUENCE [LARGE SCALE GENOMIC DNA]</scope>
    <source>
        <strain evidence="15 16">MCA 3882</strain>
    </source>
</reference>
<dbReference type="EMBL" id="KZ819604">
    <property type="protein sequence ID" value="PWN33544.1"/>
    <property type="molecule type" value="Genomic_DNA"/>
</dbReference>
<feature type="transmembrane region" description="Helical" evidence="14">
    <location>
        <begin position="302"/>
        <end position="321"/>
    </location>
</feature>
<dbReference type="GeneID" id="37020854"/>
<evidence type="ECO:0000313" key="15">
    <source>
        <dbReference type="EMBL" id="PWN33544.1"/>
    </source>
</evidence>
<evidence type="ECO:0000313" key="16">
    <source>
        <dbReference type="Proteomes" id="UP000245771"/>
    </source>
</evidence>
<evidence type="ECO:0000256" key="8">
    <source>
        <dbReference type="ARBA" id="ARBA00022824"/>
    </source>
</evidence>
<dbReference type="UniPathway" id="UPA00378"/>
<evidence type="ECO:0000256" key="1">
    <source>
        <dbReference type="ARBA" id="ARBA00004477"/>
    </source>
</evidence>
<dbReference type="PANTHER" id="PTHR12646:SF0">
    <property type="entry name" value="DOL-P-MAN:MAN(5)GLCNAC(2)-PP-DOL ALPHA-1,3-MANNOSYLTRANSFERASE"/>
    <property type="match status" value="1"/>
</dbReference>
<evidence type="ECO:0000256" key="7">
    <source>
        <dbReference type="ARBA" id="ARBA00022692"/>
    </source>
</evidence>
<feature type="transmembrane region" description="Helical" evidence="14">
    <location>
        <begin position="360"/>
        <end position="379"/>
    </location>
</feature>
<dbReference type="RefSeq" id="XP_025353846.1">
    <property type="nucleotide sequence ID" value="XM_025499073.1"/>
</dbReference>
<dbReference type="OrthoDB" id="20028at2759"/>
<evidence type="ECO:0000256" key="9">
    <source>
        <dbReference type="ARBA" id="ARBA00022989"/>
    </source>
</evidence>
<keyword evidence="5 14" id="KW-0328">Glycosyltransferase</keyword>
<keyword evidence="9 14" id="KW-1133">Transmembrane helix</keyword>
<dbReference type="InParanoid" id="A0A316V8K4"/>
<evidence type="ECO:0000256" key="2">
    <source>
        <dbReference type="ARBA" id="ARBA00004922"/>
    </source>
</evidence>
<comment type="pathway">
    <text evidence="2 14">Protein modification; protein glycosylation.</text>
</comment>
<dbReference type="EC" id="2.4.1.258" evidence="3 14"/>
<sequence>MASARAQAISGDAIRLRQGTSSPTVTPTQRQYTLEDDELQFAWLKRVLWRSLWTPYNYWTLAAICLLTEVVFVTIITVAIRFTEIDFQTYMQQVDVYQKGERTYDKISGDTGPCVYPAMHLYIYSFLSFVSEGGKKLVPAQIVFGGLYIVTQFLTMAIYKSARIPPIIMFPLLLSKRLHSIYVLRLFNDCWAVAIMYGSIWAMTKAHWGAASILYSLALGTKMNILLYAPAMAAIYLRALGLQRSAVEAAKVILIQILIGSPFLLHDPQAYLSSAFDLSRAFLYKWTVNWRFFDEQTFLSQGFARVLLLLHGLSIALWLFTRWTGIWKTGLRWIRIFSAPPSTTTMTQTEARIRQPSGPFIVTALFTCNLIGITFARSLHYQFYSWYAQQIPLLVYLTNLPNLIKIALPLAIELAWNTYPSTKQSSMLLFVSHILILFGLWRSKQDDETLDEVRPDEEAITKALLQSYESPSLRKEE</sequence>
<feature type="transmembrane region" description="Helical" evidence="14">
    <location>
        <begin position="249"/>
        <end position="265"/>
    </location>
</feature>
<accession>A0A316V8K4</accession>
<gene>
    <name evidence="15" type="ORF">FA14DRAFT_161344</name>
</gene>
<keyword evidence="7 14" id="KW-0812">Transmembrane</keyword>
<evidence type="ECO:0000256" key="12">
    <source>
        <dbReference type="ARBA" id="ARBA00049506"/>
    </source>
</evidence>
<dbReference type="InterPro" id="IPR007873">
    <property type="entry name" value="Glycosyltransferase_ALG3"/>
</dbReference>
<evidence type="ECO:0000256" key="10">
    <source>
        <dbReference type="ARBA" id="ARBA00023136"/>
    </source>
</evidence>
<feature type="transmembrane region" description="Helical" evidence="14">
    <location>
        <begin position="180"/>
        <end position="201"/>
    </location>
</feature>
<comment type="subcellular location">
    <subcellularLocation>
        <location evidence="1 14">Endoplasmic reticulum membrane</location>
        <topology evidence="1 14">Multi-pass membrane protein</topology>
    </subcellularLocation>
</comment>
<keyword evidence="8 14" id="KW-0256">Endoplasmic reticulum</keyword>
<evidence type="ECO:0000256" key="14">
    <source>
        <dbReference type="RuleBase" id="RU364047"/>
    </source>
</evidence>
<feature type="transmembrane region" description="Helical" evidence="14">
    <location>
        <begin position="424"/>
        <end position="441"/>
    </location>
</feature>
<organism evidence="15 16">
    <name type="scientific">Meira miltonrushii</name>
    <dbReference type="NCBI Taxonomy" id="1280837"/>
    <lineage>
        <taxon>Eukaryota</taxon>
        <taxon>Fungi</taxon>
        <taxon>Dikarya</taxon>
        <taxon>Basidiomycota</taxon>
        <taxon>Ustilaginomycotina</taxon>
        <taxon>Exobasidiomycetes</taxon>
        <taxon>Exobasidiales</taxon>
        <taxon>Brachybasidiaceae</taxon>
        <taxon>Meira</taxon>
    </lineage>
</organism>
<protein>
    <recommendedName>
        <fullName evidence="4 14">Dol-P-Man:Man(5)GlcNAc(2)-PP-Dol alpha-1,3-mannosyltransferase</fullName>
        <ecNumber evidence="3 14">2.4.1.258</ecNumber>
    </recommendedName>
    <alternativeName>
        <fullName evidence="14">Dol-P-Man-dependent alpha(1-3)-mannosyltransferase</fullName>
    </alternativeName>
</protein>
<evidence type="ECO:0000256" key="5">
    <source>
        <dbReference type="ARBA" id="ARBA00022676"/>
    </source>
</evidence>